<dbReference type="AlphaFoldDB" id="J9GIX4"/>
<accession>J9GIX4</accession>
<organism evidence="1">
    <name type="scientific">gut metagenome</name>
    <dbReference type="NCBI Taxonomy" id="749906"/>
    <lineage>
        <taxon>unclassified sequences</taxon>
        <taxon>metagenomes</taxon>
        <taxon>organismal metagenomes</taxon>
    </lineage>
</organism>
<reference evidence="1" key="1">
    <citation type="journal article" date="2012" name="PLoS ONE">
        <title>Gene sets for utilization of primary and secondary nutrition supplies in the distal gut of endangered iberian lynx.</title>
        <authorList>
            <person name="Alcaide M."/>
            <person name="Messina E."/>
            <person name="Richter M."/>
            <person name="Bargiela R."/>
            <person name="Peplies J."/>
            <person name="Huws S.A."/>
            <person name="Newbold C.J."/>
            <person name="Golyshin P.N."/>
            <person name="Simon M.A."/>
            <person name="Lopez G."/>
            <person name="Yakimov M.M."/>
            <person name="Ferrer M."/>
        </authorList>
    </citation>
    <scope>NUCLEOTIDE SEQUENCE</scope>
</reference>
<evidence type="ECO:0000313" key="1">
    <source>
        <dbReference type="EMBL" id="EJX07562.1"/>
    </source>
</evidence>
<sequence>MVVMGLPMLDAFGLALSSFSNVGPCVGYVIGPLGSWNPLSDAA</sequence>
<comment type="caution">
    <text evidence="1">The sequence shown here is derived from an EMBL/GenBank/DDBJ whole genome shotgun (WGS) entry which is preliminary data.</text>
</comment>
<dbReference type="EMBL" id="AMCI01000854">
    <property type="protein sequence ID" value="EJX07562.1"/>
    <property type="molecule type" value="Genomic_DNA"/>
</dbReference>
<protein>
    <submittedName>
        <fullName evidence="1">Uncharacterized protein</fullName>
    </submittedName>
</protein>
<proteinExistence type="predicted"/>
<name>J9GIX4_9ZZZZ</name>
<feature type="non-terminal residue" evidence="1">
    <location>
        <position position="43"/>
    </location>
</feature>
<gene>
    <name evidence="1" type="ORF">EVA_04330</name>
</gene>